<dbReference type="InterPro" id="IPR022536">
    <property type="entry name" value="EspC"/>
</dbReference>
<dbReference type="RefSeq" id="WP_161927260.1">
    <property type="nucleotide sequence ID" value="NZ_BJOU01000001.1"/>
</dbReference>
<evidence type="ECO:0000313" key="2">
    <source>
        <dbReference type="Proteomes" id="UP000444980"/>
    </source>
</evidence>
<sequence length="105" mass="10317">MNEVSAESDAIRAYGVASSGIGDVIATASGVNLAANVAVMVPVFGLIGQDFLASFGLAQFNNVVSSGMLAAVHQGTALSSIAAAGGYDQTDAHTASALKSAGKTL</sequence>
<name>A0A7I9UYK8_9ACTN</name>
<dbReference type="Pfam" id="PF10824">
    <property type="entry name" value="T7SS_ESX_EspC"/>
    <property type="match status" value="1"/>
</dbReference>
<protein>
    <recommendedName>
        <fullName evidence="3">ESX-1 secretion-associated protein</fullName>
    </recommendedName>
</protein>
<dbReference type="Proteomes" id="UP000444980">
    <property type="component" value="Unassembled WGS sequence"/>
</dbReference>
<evidence type="ECO:0008006" key="3">
    <source>
        <dbReference type="Google" id="ProtNLM"/>
    </source>
</evidence>
<proteinExistence type="predicted"/>
<comment type="caution">
    <text evidence="1">The sequence shown here is derived from an EMBL/GenBank/DDBJ whole genome shotgun (WGS) entry which is preliminary data.</text>
</comment>
<organism evidence="1 2">
    <name type="scientific">Gordonia crocea</name>
    <dbReference type="NCBI Taxonomy" id="589162"/>
    <lineage>
        <taxon>Bacteria</taxon>
        <taxon>Bacillati</taxon>
        <taxon>Actinomycetota</taxon>
        <taxon>Actinomycetes</taxon>
        <taxon>Mycobacteriales</taxon>
        <taxon>Gordoniaceae</taxon>
        <taxon>Gordonia</taxon>
    </lineage>
</organism>
<dbReference type="OrthoDB" id="4382075at2"/>
<keyword evidence="2" id="KW-1185">Reference proteome</keyword>
<dbReference type="AlphaFoldDB" id="A0A7I9UYK8"/>
<accession>A0A7I9UYK8</accession>
<dbReference type="EMBL" id="BJOU01000001">
    <property type="protein sequence ID" value="GED98012.1"/>
    <property type="molecule type" value="Genomic_DNA"/>
</dbReference>
<gene>
    <name evidence="1" type="ORF">nbrc107697_20510</name>
</gene>
<evidence type="ECO:0000313" key="1">
    <source>
        <dbReference type="EMBL" id="GED98012.1"/>
    </source>
</evidence>
<dbReference type="GO" id="GO:0009306">
    <property type="term" value="P:protein secretion"/>
    <property type="evidence" value="ECO:0007669"/>
    <property type="project" value="InterPro"/>
</dbReference>
<reference evidence="2" key="1">
    <citation type="submission" date="2019-06" db="EMBL/GenBank/DDBJ databases">
        <title>Gordonia isolated from sludge of a wastewater treatment plant.</title>
        <authorList>
            <person name="Tamura T."/>
            <person name="Aoyama K."/>
            <person name="Kang Y."/>
            <person name="Saito S."/>
            <person name="Akiyama N."/>
            <person name="Yazawa K."/>
            <person name="Gonoi T."/>
            <person name="Mikami Y."/>
        </authorList>
    </citation>
    <scope>NUCLEOTIDE SEQUENCE [LARGE SCALE GENOMIC DNA]</scope>
    <source>
        <strain evidence="2">NBRC 107697</strain>
    </source>
</reference>